<dbReference type="Pfam" id="PF00155">
    <property type="entry name" value="Aminotran_1_2"/>
    <property type="match status" value="1"/>
</dbReference>
<evidence type="ECO:0000313" key="7">
    <source>
        <dbReference type="EMBL" id="UOM51580.1"/>
    </source>
</evidence>
<dbReference type="GO" id="GO:0008483">
    <property type="term" value="F:transaminase activity"/>
    <property type="evidence" value="ECO:0007669"/>
    <property type="project" value="UniProtKB-KW"/>
</dbReference>
<feature type="domain" description="MobA-like NTP transferase" evidence="6">
    <location>
        <begin position="3"/>
        <end position="133"/>
    </location>
</feature>
<dbReference type="Gene3D" id="3.40.640.10">
    <property type="entry name" value="Type I PLP-dependent aspartate aminotransferase-like (Major domain)"/>
    <property type="match status" value="1"/>
</dbReference>
<evidence type="ECO:0000256" key="2">
    <source>
        <dbReference type="ARBA" id="ARBA00022576"/>
    </source>
</evidence>
<evidence type="ECO:0000313" key="8">
    <source>
        <dbReference type="Proteomes" id="UP000829708"/>
    </source>
</evidence>
<dbReference type="SUPFAM" id="SSF53383">
    <property type="entry name" value="PLP-dependent transferases"/>
    <property type="match status" value="1"/>
</dbReference>
<dbReference type="Proteomes" id="UP000829708">
    <property type="component" value="Chromosome"/>
</dbReference>
<organism evidence="7 8">
    <name type="scientific">Sphaerochaeta associata</name>
    <dbReference type="NCBI Taxonomy" id="1129264"/>
    <lineage>
        <taxon>Bacteria</taxon>
        <taxon>Pseudomonadati</taxon>
        <taxon>Spirochaetota</taxon>
        <taxon>Spirochaetia</taxon>
        <taxon>Spirochaetales</taxon>
        <taxon>Sphaerochaetaceae</taxon>
        <taxon>Sphaerochaeta</taxon>
    </lineage>
</organism>
<dbReference type="InterPro" id="IPR015422">
    <property type="entry name" value="PyrdxlP-dep_Trfase_small"/>
</dbReference>
<evidence type="ECO:0000256" key="3">
    <source>
        <dbReference type="ARBA" id="ARBA00022679"/>
    </source>
</evidence>
<keyword evidence="8" id="KW-1185">Reference proteome</keyword>
<dbReference type="RefSeq" id="WP_244773069.1">
    <property type="nucleotide sequence ID" value="NZ_CP094929.1"/>
</dbReference>
<name>A0ABY4DC24_9SPIR</name>
<dbReference type="CDD" id="cd00609">
    <property type="entry name" value="AAT_like"/>
    <property type="match status" value="1"/>
</dbReference>
<keyword evidence="3" id="KW-0808">Transferase</keyword>
<evidence type="ECO:0000259" key="5">
    <source>
        <dbReference type="Pfam" id="PF00155"/>
    </source>
</evidence>
<dbReference type="InterPro" id="IPR015424">
    <property type="entry name" value="PyrdxlP-dep_Trfase"/>
</dbReference>
<keyword evidence="2 7" id="KW-0032">Aminotransferase</keyword>
<dbReference type="PANTHER" id="PTHR42885">
    <property type="entry name" value="HISTIDINOL-PHOSPHATE AMINOTRANSFERASE-RELATED"/>
    <property type="match status" value="1"/>
</dbReference>
<evidence type="ECO:0000256" key="4">
    <source>
        <dbReference type="ARBA" id="ARBA00022898"/>
    </source>
</evidence>
<dbReference type="Gene3D" id="3.90.1150.10">
    <property type="entry name" value="Aspartate Aminotransferase, domain 1"/>
    <property type="match status" value="1"/>
</dbReference>
<sequence>MQAIILAAGMGKRLKELTKDNTKCMIEVNGETLIERILTQLDSLNLERIVLVIGYKGEKLASYVKSLPIKTEIIFITNPIYDKTNNIYSLYLAKEYLLEQDTLLLESDLIIEDGILNVLIQNPDPNIVLVAKYESWMDGTVVTLDESQQIKSFLGKKDFHFCDTMTYYKTVNIYKFSRAFSMTHYVPFLEAYCKALGNNEYYEQVLKVIALLDNPGIKALVLDTEKWYEIDDIQDLDIAQTLFEKNKNTRFEKMNARYGGFWRFPRLLDYCYLVNPYYPPTKLIDEMQASFTSLITQYPSGQKVNNLLAANYYGLHRENVIVGNGAAELIKAIMENTEGIIGILSPSFDEYRNRVSGNRISLFTVQSDDFSYTADQIISHFQNKPISTLLLINPDNPSGNYIEQHDVLKLASWTQERGIIFLVDESFSDFALAKEPSSLLDQSTLERYTNLVVIKSISKSFGVPGVRLGLLATTNKTILSSVSKNVSIWNINSFGEFYMQIWGKYRATYEHALVMLKDERDRLATALNQIDYLTVFPSQANYIMCEVKGPKKAYDLAVELLDSHNILIKDLSSKRGISPRQCIRIAVRNKEDNDALINALRSLV</sequence>
<dbReference type="SUPFAM" id="SSF53448">
    <property type="entry name" value="Nucleotide-diphospho-sugar transferases"/>
    <property type="match status" value="1"/>
</dbReference>
<dbReference type="PANTHER" id="PTHR42885:SF2">
    <property type="entry name" value="HISTIDINOL-PHOSPHATE AMINOTRANSFERASE"/>
    <property type="match status" value="1"/>
</dbReference>
<evidence type="ECO:0000259" key="6">
    <source>
        <dbReference type="Pfam" id="PF12804"/>
    </source>
</evidence>
<reference evidence="8" key="1">
    <citation type="journal article" date="2024" name="J Bioinform Genom">
        <title>Complete genome sequence of the type strain bacterium Sphaerochaeta associata GLS2t (VKM B-2742)t.</title>
        <authorList>
            <person name="Troshina O.Y."/>
            <person name="Tepeeva A.N."/>
            <person name="Arzamasceva V.O."/>
            <person name="Whitman W.B."/>
            <person name="Varghese N."/>
            <person name="Shapiro N."/>
            <person name="Woyke T."/>
            <person name="Kripides N.C."/>
            <person name="Vasilenko O.V."/>
        </authorList>
    </citation>
    <scope>NUCLEOTIDE SEQUENCE [LARGE SCALE GENOMIC DNA]</scope>
    <source>
        <strain evidence="8">GLS2T</strain>
    </source>
</reference>
<keyword evidence="4" id="KW-0663">Pyridoxal phosphate</keyword>
<dbReference type="Pfam" id="PF12804">
    <property type="entry name" value="NTP_transf_3"/>
    <property type="match status" value="1"/>
</dbReference>
<dbReference type="InterPro" id="IPR004839">
    <property type="entry name" value="Aminotransferase_I/II_large"/>
</dbReference>
<comment type="cofactor">
    <cofactor evidence="1">
        <name>pyridoxal 5'-phosphate</name>
        <dbReference type="ChEBI" id="CHEBI:597326"/>
    </cofactor>
</comment>
<evidence type="ECO:0000256" key="1">
    <source>
        <dbReference type="ARBA" id="ARBA00001933"/>
    </source>
</evidence>
<dbReference type="EMBL" id="CP094929">
    <property type="protein sequence ID" value="UOM51580.1"/>
    <property type="molecule type" value="Genomic_DNA"/>
</dbReference>
<proteinExistence type="predicted"/>
<gene>
    <name evidence="7" type="ORF">MUG09_02175</name>
</gene>
<feature type="domain" description="Aminotransferase class I/classII large" evidence="5">
    <location>
        <begin position="292"/>
        <end position="600"/>
    </location>
</feature>
<protein>
    <submittedName>
        <fullName evidence="7">Aminotransferase class I/II-fold pyridoxal phosphate-dependent enzyme</fullName>
    </submittedName>
</protein>
<dbReference type="InterPro" id="IPR015421">
    <property type="entry name" value="PyrdxlP-dep_Trfase_major"/>
</dbReference>
<dbReference type="InterPro" id="IPR025877">
    <property type="entry name" value="MobA-like_NTP_Trfase"/>
</dbReference>
<dbReference type="Gene3D" id="3.90.550.10">
    <property type="entry name" value="Spore Coat Polysaccharide Biosynthesis Protein SpsA, Chain A"/>
    <property type="match status" value="1"/>
</dbReference>
<dbReference type="CDD" id="cd02523">
    <property type="entry name" value="PC_cytidylyltransferase"/>
    <property type="match status" value="1"/>
</dbReference>
<accession>A0ABY4DC24</accession>
<dbReference type="InterPro" id="IPR029044">
    <property type="entry name" value="Nucleotide-diphossugar_trans"/>
</dbReference>